<dbReference type="InterPro" id="IPR013024">
    <property type="entry name" value="GGCT-like"/>
</dbReference>
<dbReference type="CDD" id="cd06661">
    <property type="entry name" value="GGCT_like"/>
    <property type="match status" value="1"/>
</dbReference>
<dbReference type="InterPro" id="IPR039126">
    <property type="entry name" value="GGACT"/>
</dbReference>
<dbReference type="Pfam" id="PF06094">
    <property type="entry name" value="GGACT"/>
    <property type="match status" value="1"/>
</dbReference>
<dbReference type="AlphaFoldDB" id="A0A8I6TF61"/>
<evidence type="ECO:0000259" key="4">
    <source>
        <dbReference type="Pfam" id="PF06094"/>
    </source>
</evidence>
<dbReference type="KEGG" id="clec:106664472"/>
<dbReference type="PANTHER" id="PTHR12510">
    <property type="entry name" value="TROPONIN C-AKIN-1 PROTEIN"/>
    <property type="match status" value="1"/>
</dbReference>
<dbReference type="EnsemblMetazoa" id="XM_014390187.2">
    <property type="protein sequence ID" value="XP_014245673.1"/>
    <property type="gene ID" value="LOC106664472"/>
</dbReference>
<keyword evidence="6" id="KW-1185">Reference proteome</keyword>
<dbReference type="GO" id="GO:0005829">
    <property type="term" value="C:cytosol"/>
    <property type="evidence" value="ECO:0007669"/>
    <property type="project" value="TreeGrafter"/>
</dbReference>
<comment type="similarity">
    <text evidence="1 3">Belongs to the gamma-glutamylcyclotransferase family.</text>
</comment>
<dbReference type="InterPro" id="IPR009288">
    <property type="entry name" value="AIG2-like_dom"/>
</dbReference>
<dbReference type="Gene3D" id="3.10.490.10">
    <property type="entry name" value="Gamma-glutamyl cyclotransferase-like"/>
    <property type="match status" value="1"/>
</dbReference>
<evidence type="ECO:0000256" key="3">
    <source>
        <dbReference type="RuleBase" id="RU367036"/>
    </source>
</evidence>
<evidence type="ECO:0000256" key="1">
    <source>
        <dbReference type="ARBA" id="ARBA00008861"/>
    </source>
</evidence>
<protein>
    <recommendedName>
        <fullName evidence="3">Gamma-glutamylcyclotransferase family protein</fullName>
    </recommendedName>
</protein>
<organism evidence="5 6">
    <name type="scientific">Cimex lectularius</name>
    <name type="common">Bed bug</name>
    <name type="synonym">Acanthia lectularia</name>
    <dbReference type="NCBI Taxonomy" id="79782"/>
    <lineage>
        <taxon>Eukaryota</taxon>
        <taxon>Metazoa</taxon>
        <taxon>Ecdysozoa</taxon>
        <taxon>Arthropoda</taxon>
        <taxon>Hexapoda</taxon>
        <taxon>Insecta</taxon>
        <taxon>Pterygota</taxon>
        <taxon>Neoptera</taxon>
        <taxon>Paraneoptera</taxon>
        <taxon>Hemiptera</taxon>
        <taxon>Heteroptera</taxon>
        <taxon>Panheteroptera</taxon>
        <taxon>Cimicomorpha</taxon>
        <taxon>Cimicidae</taxon>
        <taxon>Cimex</taxon>
    </lineage>
</organism>
<sequence length="163" mass="19483">MDFRVFVYGTLKTGEPNHHWLTNAENGLSRFLEKGRTKKKYPLVIGTMYNIPFLLDTPGVGHHVEGEIYEVDKKMLLTLDILEDHPNFYKRRKEPVMLLEREELCWTYFLHKFRPEMLKKEMLVSYNSRGTHNLPYIERYKRDPNLNYKSQVCTNEARTLEDL</sequence>
<dbReference type="GO" id="GO:0061929">
    <property type="term" value="F:gamma-glutamylaminecyclotransferase activity"/>
    <property type="evidence" value="ECO:0007669"/>
    <property type="project" value="InterPro"/>
</dbReference>
<dbReference type="InterPro" id="IPR036568">
    <property type="entry name" value="GGCT-like_sf"/>
</dbReference>
<evidence type="ECO:0000256" key="2">
    <source>
        <dbReference type="PIRSR" id="PIRSR639126-1"/>
    </source>
</evidence>
<dbReference type="PANTHER" id="PTHR12510:SF4">
    <property type="entry name" value="GAMMA-GLUTAMYLAMINECYCLOTRANSFERASE"/>
    <property type="match status" value="1"/>
</dbReference>
<evidence type="ECO:0000313" key="6">
    <source>
        <dbReference type="Proteomes" id="UP000494040"/>
    </source>
</evidence>
<feature type="domain" description="Gamma-glutamylcyclotransferase AIG2-like" evidence="4">
    <location>
        <begin position="5"/>
        <end position="114"/>
    </location>
</feature>
<dbReference type="OrthoDB" id="113620at2759"/>
<dbReference type="OMA" id="NEKLECW"/>
<dbReference type="SUPFAM" id="SSF110857">
    <property type="entry name" value="Gamma-glutamyl cyclotransferase-like"/>
    <property type="match status" value="1"/>
</dbReference>
<gene>
    <name evidence="5" type="primary">106664472</name>
</gene>
<name>A0A8I6TF61_CIMLE</name>
<dbReference type="Proteomes" id="UP000494040">
    <property type="component" value="Unassembled WGS sequence"/>
</dbReference>
<accession>A0A8I6TF61</accession>
<evidence type="ECO:0000313" key="5">
    <source>
        <dbReference type="EnsemblMetazoa" id="XP_014245673.1"/>
    </source>
</evidence>
<reference evidence="5" key="1">
    <citation type="submission" date="2022-01" db="UniProtKB">
        <authorList>
            <consortium name="EnsemblMetazoa"/>
        </authorList>
    </citation>
    <scope>IDENTIFICATION</scope>
</reference>
<feature type="active site" description="Proton acceptor" evidence="2">
    <location>
        <position position="83"/>
    </location>
</feature>
<proteinExistence type="inferred from homology"/>